<gene>
    <name evidence="2" type="ORF">Cadr_000002194</name>
</gene>
<feature type="compositionally biased region" description="Basic residues" evidence="1">
    <location>
        <begin position="430"/>
        <end position="444"/>
    </location>
</feature>
<sequence>MPTPVTCPGTLPHWPCLCHSGRGPTGFAQRQMWEATGPHGAGAHLVPGQGGGNSWRHWAGAPKCRLHMLGVGVLGKPKRGSPKREWGGGCGKGPQGVWKTLRVNGSIAVSLGDERGCLSTWLEALRWKGFGGISAMAEVVPQMESVSGSRRKIKMGVGRGTWVTWRGSWAFGEVSGCRGTEEVLGHTEGISGAWRGVRVWRGFQRAWRGLRCLQGCQGTEGILGSLEKGLGHMEGIPDAWRGVGAWRGSRGSGGGSLAAAGGRSAGLALALAPPLLVLGVLLRLARPGPGPAQPHHAAGQPAARVAVLHAGLVAAAAQVILALVDHHGAPTMACGPQSEAFRPERYFQSWPSRTASCRVARVLRVRHPQRVVVRPGGVAALGQVPELVQVDGAAGDVGLGREALQVEEGSSRGRAGAAGRARGPSPGLRRGQRGRRQHGRRRAAQHLATRRPPLLHLLPDLRHFGVHVADLLLHAEAGVLRVWVGPGFRGVCRHEQVGTEQRQHGWSRAPAGTRRGHWKPEIPGTLVSLNPTSPLPTRGLPCPACFCSFGPCLSRACCVPGTVFGPPKPHLHGMGSLRTVCPGVGLDSRYMREALMALPDLPLPISVPHLCPPSLCILSCRHGLQEGFPEEVTFEGLTRQVAVFQPSQVRSPFQARDTVHFVGGGNSVWLEHGLCLQGGLKAEEKTLSQGLRSWVCCAKVRRDWLAGWWYQALRRRERGQIRPEPAEGKMLVTAQVRCSADGWKQGGSQCWLHIRFWFLQIRRPGLTQGILIQGEGQDPSQERLRKGVTGRGRSLESDLKGTTSNVAWLLWKEGTNPEARPWPQALRHHQVTMPLLLSCPDSLGLKLSLRVLEASPQKAHPSHTRWGGQGYHRTETMQATKPVPPSWVWVWEDCTPLKALGGSKARALSEKGPDCNPKPASPTPHPRVPLLNSPLGLALLDPRTVTFSPVAFFTSLPTSPLLPFRAAGPGHEVCFSPQKMNKYSSKKRSDAPPQDQTHSQECGQTPGCLWPRREAAGGVVTARKEGHWAGLGRGAGRAGLAELPHLFQLCPLLPPPQGRWGSGHTLMLQNPGCVSSLGCAPGPAPCASVSSSVKWGYEANPVSGTKAHMGKGSLPACLSALQSSFNKRLVGAHSTVCRYPKLYASLPSGVHALGSVQQCQQIPPVQSGDYSWEGWTGPLPRHQSFWLTETQSIISAILAFPQSVDGHGENMLNPEGAAAAQPDVAT</sequence>
<reference evidence="2 3" key="1">
    <citation type="journal article" date="2019" name="Mol. Ecol. Resour.">
        <title>Improving Illumina assemblies with Hi-C and long reads: an example with the North African dromedary.</title>
        <authorList>
            <person name="Elbers J.P."/>
            <person name="Rogers M.F."/>
            <person name="Perelman P.L."/>
            <person name="Proskuryakova A.A."/>
            <person name="Serdyukova N.A."/>
            <person name="Johnson W.E."/>
            <person name="Horin P."/>
            <person name="Corander J."/>
            <person name="Murphy D."/>
            <person name="Burger P.A."/>
        </authorList>
    </citation>
    <scope>NUCLEOTIDE SEQUENCE [LARGE SCALE GENOMIC DNA]</scope>
    <source>
        <strain evidence="2">Drom800</strain>
        <tissue evidence="2">Blood</tissue>
    </source>
</reference>
<comment type="caution">
    <text evidence="2">The sequence shown here is derived from an EMBL/GenBank/DDBJ whole genome shotgun (WGS) entry which is preliminary data.</text>
</comment>
<proteinExistence type="predicted"/>
<organism evidence="2 3">
    <name type="scientific">Camelus dromedarius</name>
    <name type="common">Dromedary</name>
    <name type="synonym">Arabian camel</name>
    <dbReference type="NCBI Taxonomy" id="9838"/>
    <lineage>
        <taxon>Eukaryota</taxon>
        <taxon>Metazoa</taxon>
        <taxon>Chordata</taxon>
        <taxon>Craniata</taxon>
        <taxon>Vertebrata</taxon>
        <taxon>Euteleostomi</taxon>
        <taxon>Mammalia</taxon>
        <taxon>Eutheria</taxon>
        <taxon>Laurasiatheria</taxon>
        <taxon>Artiodactyla</taxon>
        <taxon>Tylopoda</taxon>
        <taxon>Camelidae</taxon>
        <taxon>Camelus</taxon>
    </lineage>
</organism>
<name>A0A5N4EG55_CAMDR</name>
<evidence type="ECO:0000256" key="1">
    <source>
        <dbReference type="SAM" id="MobiDB-lite"/>
    </source>
</evidence>
<feature type="region of interest" description="Disordered" evidence="1">
    <location>
        <begin position="407"/>
        <end position="448"/>
    </location>
</feature>
<keyword evidence="3" id="KW-1185">Reference proteome</keyword>
<dbReference type="AlphaFoldDB" id="A0A5N4EG55"/>
<accession>A0A5N4EG55</accession>
<feature type="region of interest" description="Disordered" evidence="1">
    <location>
        <begin position="905"/>
        <end position="927"/>
    </location>
</feature>
<feature type="region of interest" description="Disordered" evidence="1">
    <location>
        <begin position="981"/>
        <end position="1007"/>
    </location>
</feature>
<evidence type="ECO:0000313" key="2">
    <source>
        <dbReference type="EMBL" id="KAB1282119.1"/>
    </source>
</evidence>
<protein>
    <submittedName>
        <fullName evidence="2">Uncharacterized protein</fullName>
    </submittedName>
</protein>
<feature type="compositionally biased region" description="Polar residues" evidence="1">
    <location>
        <begin position="994"/>
        <end position="1003"/>
    </location>
</feature>
<dbReference type="EMBL" id="JWIN03000002">
    <property type="protein sequence ID" value="KAB1282119.1"/>
    <property type="molecule type" value="Genomic_DNA"/>
</dbReference>
<feature type="region of interest" description="Disordered" evidence="1">
    <location>
        <begin position="777"/>
        <end position="798"/>
    </location>
</feature>
<dbReference type="Proteomes" id="UP000299084">
    <property type="component" value="Unassembled WGS sequence"/>
</dbReference>
<evidence type="ECO:0000313" key="3">
    <source>
        <dbReference type="Proteomes" id="UP000299084"/>
    </source>
</evidence>
<feature type="compositionally biased region" description="Low complexity" evidence="1">
    <location>
        <begin position="412"/>
        <end position="429"/>
    </location>
</feature>